<reference evidence="2 3" key="1">
    <citation type="submission" date="2022-11" db="UniProtKB">
        <authorList>
            <consortium name="WormBaseParasite"/>
        </authorList>
    </citation>
    <scope>IDENTIFICATION</scope>
</reference>
<accession>A0A915K2N4</accession>
<protein>
    <submittedName>
        <fullName evidence="2 3">Uncharacterized protein</fullName>
    </submittedName>
</protein>
<dbReference type="WBParaSite" id="nRc.2.0.1.t33060-RA">
    <property type="protein sequence ID" value="nRc.2.0.1.t33060-RA"/>
    <property type="gene ID" value="nRc.2.0.1.g33060"/>
</dbReference>
<proteinExistence type="predicted"/>
<dbReference type="PANTHER" id="PTHR15967">
    <property type="entry name" value="E2F-ASSOCIATED PHOSPHOPROTEIN"/>
    <property type="match status" value="1"/>
</dbReference>
<dbReference type="GO" id="GO:0005634">
    <property type="term" value="C:nucleus"/>
    <property type="evidence" value="ECO:0007669"/>
    <property type="project" value="TreeGrafter"/>
</dbReference>
<evidence type="ECO:0000313" key="2">
    <source>
        <dbReference type="WBParaSite" id="nRc.2.0.1.t19993-RA"/>
    </source>
</evidence>
<dbReference type="Proteomes" id="UP000887565">
    <property type="component" value="Unplaced"/>
</dbReference>
<dbReference type="WBParaSite" id="nRc.2.0.1.t19993-RA">
    <property type="protein sequence ID" value="nRc.2.0.1.t19993-RA"/>
    <property type="gene ID" value="nRc.2.0.1.g19993"/>
</dbReference>
<evidence type="ECO:0000313" key="1">
    <source>
        <dbReference type="Proteomes" id="UP000887565"/>
    </source>
</evidence>
<evidence type="ECO:0000313" key="3">
    <source>
        <dbReference type="WBParaSite" id="nRc.2.0.1.t33060-RA"/>
    </source>
</evidence>
<keyword evidence="1" id="KW-1185">Reference proteome</keyword>
<organism evidence="1 3">
    <name type="scientific">Romanomermis culicivorax</name>
    <name type="common">Nematode worm</name>
    <dbReference type="NCBI Taxonomy" id="13658"/>
    <lineage>
        <taxon>Eukaryota</taxon>
        <taxon>Metazoa</taxon>
        <taxon>Ecdysozoa</taxon>
        <taxon>Nematoda</taxon>
        <taxon>Enoplea</taxon>
        <taxon>Dorylaimia</taxon>
        <taxon>Mermithida</taxon>
        <taxon>Mermithoidea</taxon>
        <taxon>Mermithidae</taxon>
        <taxon>Romanomermis</taxon>
    </lineage>
</organism>
<name>A0A915K2N4_ROMCU</name>
<dbReference type="InterPro" id="IPR019370">
    <property type="entry name" value="E2F-assoc_phosphoprotein"/>
</dbReference>
<dbReference type="PANTHER" id="PTHR15967:SF0">
    <property type="entry name" value="E2F-ASSOCIATED PHOSPHOPROTEIN"/>
    <property type="match status" value="1"/>
</dbReference>
<dbReference type="AlphaFoldDB" id="A0A915K2N4"/>
<dbReference type="Pfam" id="PF10238">
    <property type="entry name" value="Eapp_C"/>
    <property type="match status" value="1"/>
</dbReference>
<sequence>MFVSNCLVDDSETLLVPAAQDPGQEALKKKSKKKATLQSEKEVHFKPVRCQKCKTQVAVYDSEEVYHFFNVLSSYT</sequence>